<name>A0A0E9S3F5_ANGAN</name>
<reference evidence="2" key="2">
    <citation type="journal article" date="2015" name="Fish Shellfish Immunol.">
        <title>Early steps in the European eel (Anguilla anguilla)-Vibrio vulnificus interaction in the gills: Role of the RtxA13 toxin.</title>
        <authorList>
            <person name="Callol A."/>
            <person name="Pajuelo D."/>
            <person name="Ebbesson L."/>
            <person name="Teles M."/>
            <person name="MacKenzie S."/>
            <person name="Amaro C."/>
        </authorList>
    </citation>
    <scope>NUCLEOTIDE SEQUENCE</scope>
</reference>
<evidence type="ECO:0000256" key="1">
    <source>
        <dbReference type="SAM" id="SignalP"/>
    </source>
</evidence>
<feature type="chain" id="PRO_5002431938" evidence="1">
    <location>
        <begin position="23"/>
        <end position="66"/>
    </location>
</feature>
<protein>
    <submittedName>
        <fullName evidence="2">Uncharacterized protein</fullName>
    </submittedName>
</protein>
<dbReference type="EMBL" id="GBXM01072855">
    <property type="protein sequence ID" value="JAH35722.1"/>
    <property type="molecule type" value="Transcribed_RNA"/>
</dbReference>
<accession>A0A0E9S3F5</accession>
<proteinExistence type="predicted"/>
<feature type="signal peptide" evidence="1">
    <location>
        <begin position="1"/>
        <end position="22"/>
    </location>
</feature>
<evidence type="ECO:0000313" key="2">
    <source>
        <dbReference type="EMBL" id="JAH35722.1"/>
    </source>
</evidence>
<reference evidence="2" key="1">
    <citation type="submission" date="2014-11" db="EMBL/GenBank/DDBJ databases">
        <authorList>
            <person name="Amaro Gonzalez C."/>
        </authorList>
    </citation>
    <scope>NUCLEOTIDE SEQUENCE</scope>
</reference>
<organism evidence="2">
    <name type="scientific">Anguilla anguilla</name>
    <name type="common">European freshwater eel</name>
    <name type="synonym">Muraena anguilla</name>
    <dbReference type="NCBI Taxonomy" id="7936"/>
    <lineage>
        <taxon>Eukaryota</taxon>
        <taxon>Metazoa</taxon>
        <taxon>Chordata</taxon>
        <taxon>Craniata</taxon>
        <taxon>Vertebrata</taxon>
        <taxon>Euteleostomi</taxon>
        <taxon>Actinopterygii</taxon>
        <taxon>Neopterygii</taxon>
        <taxon>Teleostei</taxon>
        <taxon>Anguilliformes</taxon>
        <taxon>Anguillidae</taxon>
        <taxon>Anguilla</taxon>
    </lineage>
</organism>
<keyword evidence="1" id="KW-0732">Signal</keyword>
<sequence length="66" mass="7522">MHGMKNWKYCLALVCLGQTVASLDIKMSSLHQGFHACDNSLLPWFLFLAWRHGKILADHNIIIKKG</sequence>
<dbReference type="AlphaFoldDB" id="A0A0E9S3F5"/>